<dbReference type="HOGENOM" id="CLU_1858892_0_0_1"/>
<sequence>MLKIINKTCKTLLYGMAISAIIDSMGIPTRCDPLKPHAIHIMINEHAINKLNFMYVNKTLVHKETVNELDIVGDEGNDETHVKPNAALSAGPSVNTNVAPNYPLMSTAFDSKQAFALLLQYMESMDARVVSKLEALEA</sequence>
<proteinExistence type="predicted"/>
<dbReference type="AlphaFoldDB" id="A0A061FIV0"/>
<gene>
    <name evidence="1" type="ORF">TCM_035721</name>
</gene>
<protein>
    <submittedName>
        <fullName evidence="1">Uncharacterized protein</fullName>
    </submittedName>
</protein>
<dbReference type="Proteomes" id="UP000026915">
    <property type="component" value="Chromosome 8"/>
</dbReference>
<evidence type="ECO:0000313" key="2">
    <source>
        <dbReference type="Proteomes" id="UP000026915"/>
    </source>
</evidence>
<organism evidence="1 2">
    <name type="scientific">Theobroma cacao</name>
    <name type="common">Cacao</name>
    <name type="synonym">Cocoa</name>
    <dbReference type="NCBI Taxonomy" id="3641"/>
    <lineage>
        <taxon>Eukaryota</taxon>
        <taxon>Viridiplantae</taxon>
        <taxon>Streptophyta</taxon>
        <taxon>Embryophyta</taxon>
        <taxon>Tracheophyta</taxon>
        <taxon>Spermatophyta</taxon>
        <taxon>Magnoliopsida</taxon>
        <taxon>eudicotyledons</taxon>
        <taxon>Gunneridae</taxon>
        <taxon>Pentapetalae</taxon>
        <taxon>rosids</taxon>
        <taxon>malvids</taxon>
        <taxon>Malvales</taxon>
        <taxon>Malvaceae</taxon>
        <taxon>Byttnerioideae</taxon>
        <taxon>Theobroma</taxon>
    </lineage>
</organism>
<keyword evidence="2" id="KW-1185">Reference proteome</keyword>
<dbReference type="EMBL" id="CM001886">
    <property type="protein sequence ID" value="EOY16833.1"/>
    <property type="molecule type" value="Genomic_DNA"/>
</dbReference>
<dbReference type="Gramene" id="EOY16833">
    <property type="protein sequence ID" value="EOY16833"/>
    <property type="gene ID" value="TCM_035721"/>
</dbReference>
<accession>A0A061FIV0</accession>
<evidence type="ECO:0000313" key="1">
    <source>
        <dbReference type="EMBL" id="EOY16833.1"/>
    </source>
</evidence>
<dbReference type="InParanoid" id="A0A061FIV0"/>
<reference evidence="1 2" key="1">
    <citation type="journal article" date="2013" name="Genome Biol.">
        <title>The genome sequence of the most widely cultivated cacao type and its use to identify candidate genes regulating pod color.</title>
        <authorList>
            <person name="Motamayor J.C."/>
            <person name="Mockaitis K."/>
            <person name="Schmutz J."/>
            <person name="Haiminen N."/>
            <person name="Iii D.L."/>
            <person name="Cornejo O."/>
            <person name="Findley S.D."/>
            <person name="Zheng P."/>
            <person name="Utro F."/>
            <person name="Royaert S."/>
            <person name="Saski C."/>
            <person name="Jenkins J."/>
            <person name="Podicheti R."/>
            <person name="Zhao M."/>
            <person name="Scheffler B.E."/>
            <person name="Stack J.C."/>
            <person name="Feltus F.A."/>
            <person name="Mustiga G.M."/>
            <person name="Amores F."/>
            <person name="Phillips W."/>
            <person name="Marelli J.P."/>
            <person name="May G.D."/>
            <person name="Shapiro H."/>
            <person name="Ma J."/>
            <person name="Bustamante C.D."/>
            <person name="Schnell R.J."/>
            <person name="Main D."/>
            <person name="Gilbert D."/>
            <person name="Parida L."/>
            <person name="Kuhn D.N."/>
        </authorList>
    </citation>
    <scope>NUCLEOTIDE SEQUENCE [LARGE SCALE GENOMIC DNA]</scope>
    <source>
        <strain evidence="2">cv. Matina 1-6</strain>
    </source>
</reference>
<name>A0A061FIV0_THECC</name>